<dbReference type="RefSeq" id="WP_160846938.1">
    <property type="nucleotide sequence ID" value="NZ_WMEQ01000003.1"/>
</dbReference>
<evidence type="ECO:0000256" key="6">
    <source>
        <dbReference type="ARBA" id="ARBA00023065"/>
    </source>
</evidence>
<name>A0A6I4ZYW0_9BACI</name>
<evidence type="ECO:0000256" key="2">
    <source>
        <dbReference type="ARBA" id="ARBA00022448"/>
    </source>
</evidence>
<dbReference type="AlphaFoldDB" id="A0A6I4ZYW0"/>
<comment type="subcellular location">
    <subcellularLocation>
        <location evidence="9">Cell membrane</location>
        <topology evidence="9">Multi-pass membrane protein</topology>
    </subcellularLocation>
    <subcellularLocation>
        <location evidence="1">Membrane</location>
        <topology evidence="1">Multi-pass membrane protein</topology>
    </subcellularLocation>
</comment>
<evidence type="ECO:0000256" key="4">
    <source>
        <dbReference type="ARBA" id="ARBA00022692"/>
    </source>
</evidence>
<dbReference type="InterPro" id="IPR036019">
    <property type="entry name" value="MscL_channel"/>
</dbReference>
<dbReference type="GO" id="GO:0008381">
    <property type="term" value="F:mechanosensitive monoatomic ion channel activity"/>
    <property type="evidence" value="ECO:0007669"/>
    <property type="project" value="UniProtKB-UniRule"/>
</dbReference>
<dbReference type="HAMAP" id="MF_00115">
    <property type="entry name" value="MscL"/>
    <property type="match status" value="1"/>
</dbReference>
<evidence type="ECO:0000313" key="10">
    <source>
        <dbReference type="EMBL" id="MYL33013.1"/>
    </source>
</evidence>
<sequence length="149" mass="17145">MWEDFKSFLIKENTFDLAIAVIIGGAFSKIVESLVSDLVMPVAGFVMGGVNLQFLSFSFKDVTIHYGAFLQAFVDFFIITFAIFMFLKIIFRMRGKSKKVKFKEETTDKILGDIRELLREQHHKEAVPIDKESNNRSNPLIHLHSKKLK</sequence>
<feature type="transmembrane region" description="Helical" evidence="9">
    <location>
        <begin position="69"/>
        <end position="91"/>
    </location>
</feature>
<comment type="function">
    <text evidence="9">Channel that opens in response to stretch forces in the membrane lipid bilayer. May participate in the regulation of osmotic pressure changes within the cell.</text>
</comment>
<proteinExistence type="inferred from homology"/>
<evidence type="ECO:0000313" key="11">
    <source>
        <dbReference type="Proteomes" id="UP000468638"/>
    </source>
</evidence>
<protein>
    <recommendedName>
        <fullName evidence="9">Large-conductance mechanosensitive channel</fullName>
    </recommendedName>
</protein>
<evidence type="ECO:0000256" key="1">
    <source>
        <dbReference type="ARBA" id="ARBA00004141"/>
    </source>
</evidence>
<evidence type="ECO:0000256" key="7">
    <source>
        <dbReference type="ARBA" id="ARBA00023136"/>
    </source>
</evidence>
<comment type="subunit">
    <text evidence="9">Homopentamer.</text>
</comment>
<gene>
    <name evidence="9 10" type="primary">mscL</name>
    <name evidence="10" type="ORF">GLW05_05315</name>
</gene>
<dbReference type="InterPro" id="IPR037673">
    <property type="entry name" value="MSC/AndL"/>
</dbReference>
<dbReference type="OrthoDB" id="9810350at2"/>
<keyword evidence="6 9" id="KW-0406">Ion transport</keyword>
<dbReference type="SUPFAM" id="SSF81330">
    <property type="entry name" value="Gated mechanosensitive channel"/>
    <property type="match status" value="1"/>
</dbReference>
<organism evidence="10 11">
    <name type="scientific">Pontibacillus yanchengensis</name>
    <dbReference type="NCBI Taxonomy" id="462910"/>
    <lineage>
        <taxon>Bacteria</taxon>
        <taxon>Bacillati</taxon>
        <taxon>Bacillota</taxon>
        <taxon>Bacilli</taxon>
        <taxon>Bacillales</taxon>
        <taxon>Bacillaceae</taxon>
        <taxon>Pontibacillus</taxon>
    </lineage>
</organism>
<keyword evidence="7 9" id="KW-0472">Membrane</keyword>
<keyword evidence="5 9" id="KW-1133">Transmembrane helix</keyword>
<evidence type="ECO:0000256" key="8">
    <source>
        <dbReference type="ARBA" id="ARBA00023303"/>
    </source>
</evidence>
<keyword evidence="2 9" id="KW-0813">Transport</keyword>
<dbReference type="Gene3D" id="1.10.1200.120">
    <property type="entry name" value="Large-conductance mechanosensitive channel, MscL, domain 1"/>
    <property type="match status" value="1"/>
</dbReference>
<evidence type="ECO:0000256" key="5">
    <source>
        <dbReference type="ARBA" id="ARBA00022989"/>
    </source>
</evidence>
<comment type="caution">
    <text evidence="10">The sequence shown here is derived from an EMBL/GenBank/DDBJ whole genome shotgun (WGS) entry which is preliminary data.</text>
</comment>
<dbReference type="InterPro" id="IPR001185">
    <property type="entry name" value="MS_channel"/>
</dbReference>
<dbReference type="PANTHER" id="PTHR30266">
    <property type="entry name" value="MECHANOSENSITIVE CHANNEL MSCL"/>
    <property type="match status" value="1"/>
</dbReference>
<keyword evidence="8 9" id="KW-0407">Ion channel</keyword>
<feature type="transmembrane region" description="Helical" evidence="9">
    <location>
        <begin position="14"/>
        <end position="31"/>
    </location>
</feature>
<keyword evidence="4 9" id="KW-0812">Transmembrane</keyword>
<dbReference type="EMBL" id="WMEQ01000003">
    <property type="protein sequence ID" value="MYL33013.1"/>
    <property type="molecule type" value="Genomic_DNA"/>
</dbReference>
<reference evidence="10 11" key="1">
    <citation type="submission" date="2019-11" db="EMBL/GenBank/DDBJ databases">
        <title>Genome sequences of 17 halophilic strains isolated from different environments.</title>
        <authorList>
            <person name="Furrow R.E."/>
        </authorList>
    </citation>
    <scope>NUCLEOTIDE SEQUENCE [LARGE SCALE GENOMIC DNA]</scope>
    <source>
        <strain evidence="10 11">22514_16_FS</strain>
    </source>
</reference>
<accession>A0A6I4ZYW0</accession>
<dbReference type="Proteomes" id="UP000468638">
    <property type="component" value="Unassembled WGS sequence"/>
</dbReference>
<dbReference type="PRINTS" id="PR01264">
    <property type="entry name" value="MECHCHANNEL"/>
</dbReference>
<comment type="similarity">
    <text evidence="9">Belongs to the MscL family.</text>
</comment>
<evidence type="ECO:0000256" key="9">
    <source>
        <dbReference type="HAMAP-Rule" id="MF_00115"/>
    </source>
</evidence>
<dbReference type="GO" id="GO:0005886">
    <property type="term" value="C:plasma membrane"/>
    <property type="evidence" value="ECO:0007669"/>
    <property type="project" value="UniProtKB-SubCell"/>
</dbReference>
<keyword evidence="3 9" id="KW-1003">Cell membrane</keyword>
<evidence type="ECO:0000256" key="3">
    <source>
        <dbReference type="ARBA" id="ARBA00022475"/>
    </source>
</evidence>
<dbReference type="Pfam" id="PF01741">
    <property type="entry name" value="MscL"/>
    <property type="match status" value="1"/>
</dbReference>
<dbReference type="NCBIfam" id="TIGR00220">
    <property type="entry name" value="mscL"/>
    <property type="match status" value="1"/>
</dbReference>
<dbReference type="PANTHER" id="PTHR30266:SF2">
    <property type="entry name" value="LARGE-CONDUCTANCE MECHANOSENSITIVE CHANNEL"/>
    <property type="match status" value="1"/>
</dbReference>